<dbReference type="GO" id="GO:0005886">
    <property type="term" value="C:plasma membrane"/>
    <property type="evidence" value="ECO:0007669"/>
    <property type="project" value="UniProtKB-SubCell"/>
</dbReference>
<evidence type="ECO:0000313" key="7">
    <source>
        <dbReference type="EMBL" id="SFR42113.1"/>
    </source>
</evidence>
<dbReference type="PANTHER" id="PTHR30213">
    <property type="entry name" value="INNER MEMBRANE PROTEIN YHJD"/>
    <property type="match status" value="1"/>
</dbReference>
<feature type="transmembrane region" description="Helical" evidence="6">
    <location>
        <begin position="196"/>
        <end position="217"/>
    </location>
</feature>
<dbReference type="InterPro" id="IPR017039">
    <property type="entry name" value="Virul_fac_BrkB"/>
</dbReference>
<comment type="subcellular location">
    <subcellularLocation>
        <location evidence="1">Cell membrane</location>
        <topology evidence="1">Multi-pass membrane protein</topology>
    </subcellularLocation>
</comment>
<dbReference type="PANTHER" id="PTHR30213:SF0">
    <property type="entry name" value="UPF0761 MEMBRANE PROTEIN YIHY"/>
    <property type="match status" value="1"/>
</dbReference>
<keyword evidence="5 6" id="KW-0472">Membrane</keyword>
<name>A0A1I6GIR5_9EURY</name>
<evidence type="ECO:0000256" key="3">
    <source>
        <dbReference type="ARBA" id="ARBA00022692"/>
    </source>
</evidence>
<keyword evidence="2" id="KW-1003">Cell membrane</keyword>
<feature type="transmembrane region" description="Helical" evidence="6">
    <location>
        <begin position="161"/>
        <end position="184"/>
    </location>
</feature>
<dbReference type="RefSeq" id="WP_175501395.1">
    <property type="nucleotide sequence ID" value="NZ_FOYS01000002.1"/>
</dbReference>
<proteinExistence type="predicted"/>
<dbReference type="STRING" id="555875.SAMN04488124_1110"/>
<keyword evidence="3 6" id="KW-0812">Transmembrane</keyword>
<sequence>MPRVESVVRTSKAVVAVSHEKNVTTLAASLAYYVFNAFVPTLFLLVVGIATFGSVETISQGLSRLVDVEPTQFERILKMVGAETSARLRALSLAVAIVVWSSLKSLRSIQDLFAEVYGTRRETSFWGRIRDTILVFVGVTTALIVVSFVSVGLSIALPGGWWSVASALLILASLVLFFLPMYYLFPGVDQTLTEALPGAFIAAGAWTVSGVVFRVYVTLSESVQLYGLAGALLIFLSWLYFGGVAILVGVVVNAVLSGRVDADLDWLPSVPSTPGTVSDDDESEANP</sequence>
<dbReference type="OrthoDB" id="204872at2157"/>
<dbReference type="Pfam" id="PF03631">
    <property type="entry name" value="Virul_fac_BrkB"/>
    <property type="match status" value="1"/>
</dbReference>
<dbReference type="EMBL" id="FOYS01000002">
    <property type="protein sequence ID" value="SFR42113.1"/>
    <property type="molecule type" value="Genomic_DNA"/>
</dbReference>
<gene>
    <name evidence="7" type="ORF">SAMN04488124_1110</name>
</gene>
<accession>A0A1I6GIR5</accession>
<evidence type="ECO:0000256" key="4">
    <source>
        <dbReference type="ARBA" id="ARBA00022989"/>
    </source>
</evidence>
<feature type="transmembrane region" description="Helical" evidence="6">
    <location>
        <begin position="133"/>
        <end position="155"/>
    </location>
</feature>
<feature type="transmembrane region" description="Helical" evidence="6">
    <location>
        <begin position="30"/>
        <end position="55"/>
    </location>
</feature>
<organism evidence="7 8">
    <name type="scientific">Halogeometricum limi</name>
    <dbReference type="NCBI Taxonomy" id="555875"/>
    <lineage>
        <taxon>Archaea</taxon>
        <taxon>Methanobacteriati</taxon>
        <taxon>Methanobacteriota</taxon>
        <taxon>Stenosarchaea group</taxon>
        <taxon>Halobacteria</taxon>
        <taxon>Halobacteriales</taxon>
        <taxon>Haloferacaceae</taxon>
        <taxon>Halogeometricum</taxon>
    </lineage>
</organism>
<dbReference type="Proteomes" id="UP000243250">
    <property type="component" value="Unassembled WGS sequence"/>
</dbReference>
<keyword evidence="4 6" id="KW-1133">Transmembrane helix</keyword>
<evidence type="ECO:0000313" key="8">
    <source>
        <dbReference type="Proteomes" id="UP000243250"/>
    </source>
</evidence>
<keyword evidence="8" id="KW-1185">Reference proteome</keyword>
<evidence type="ECO:0000256" key="1">
    <source>
        <dbReference type="ARBA" id="ARBA00004651"/>
    </source>
</evidence>
<dbReference type="AlphaFoldDB" id="A0A1I6GIR5"/>
<evidence type="ECO:0000256" key="6">
    <source>
        <dbReference type="SAM" id="Phobius"/>
    </source>
</evidence>
<reference evidence="8" key="1">
    <citation type="submission" date="2016-10" db="EMBL/GenBank/DDBJ databases">
        <authorList>
            <person name="Varghese N."/>
            <person name="Submissions S."/>
        </authorList>
    </citation>
    <scope>NUCLEOTIDE SEQUENCE [LARGE SCALE GENOMIC DNA]</scope>
    <source>
        <strain evidence="8">CGMCC 1.8711</strain>
    </source>
</reference>
<feature type="transmembrane region" description="Helical" evidence="6">
    <location>
        <begin position="223"/>
        <end position="256"/>
    </location>
</feature>
<protein>
    <submittedName>
        <fullName evidence="7">Membrane protein</fullName>
    </submittedName>
</protein>
<dbReference type="PIRSF" id="PIRSF035875">
    <property type="entry name" value="RNase_BN"/>
    <property type="match status" value="1"/>
</dbReference>
<evidence type="ECO:0000256" key="2">
    <source>
        <dbReference type="ARBA" id="ARBA00022475"/>
    </source>
</evidence>
<evidence type="ECO:0000256" key="5">
    <source>
        <dbReference type="ARBA" id="ARBA00023136"/>
    </source>
</evidence>